<feature type="region of interest" description="Disordered" evidence="6">
    <location>
        <begin position="85"/>
        <end position="109"/>
    </location>
</feature>
<dbReference type="NCBIfam" id="TIGR02960">
    <property type="entry name" value="SigX5"/>
    <property type="match status" value="1"/>
</dbReference>
<dbReference type="InterPro" id="IPR013249">
    <property type="entry name" value="RNA_pol_sigma70_r4_t2"/>
</dbReference>
<feature type="domain" description="RNA polymerase sigma factor 70 region 4 type 2" evidence="8">
    <location>
        <begin position="135"/>
        <end position="187"/>
    </location>
</feature>
<name>A0A1C5J261_9ACTN</name>
<dbReference type="Gene3D" id="3.10.450.50">
    <property type="match status" value="1"/>
</dbReference>
<dbReference type="InterPro" id="IPR036388">
    <property type="entry name" value="WH-like_DNA-bd_sf"/>
</dbReference>
<reference evidence="10 11" key="1">
    <citation type="submission" date="2016-06" db="EMBL/GenBank/DDBJ databases">
        <authorList>
            <person name="Kjaerup R.B."/>
            <person name="Dalgaard T.S."/>
            <person name="Juul-Madsen H.R."/>
        </authorList>
    </citation>
    <scope>NUCLEOTIDE SEQUENCE [LARGE SCALE GENOMIC DNA]</scope>
    <source>
        <strain evidence="10 11">DSM 43904</strain>
    </source>
</reference>
<dbReference type="EMBL" id="LT607750">
    <property type="protein sequence ID" value="SCG64682.1"/>
    <property type="molecule type" value="Genomic_DNA"/>
</dbReference>
<evidence type="ECO:0000259" key="7">
    <source>
        <dbReference type="Pfam" id="PF04542"/>
    </source>
</evidence>
<dbReference type="AlphaFoldDB" id="A0A1C5J261"/>
<dbReference type="GO" id="GO:0003677">
    <property type="term" value="F:DNA binding"/>
    <property type="evidence" value="ECO:0007669"/>
    <property type="project" value="InterPro"/>
</dbReference>
<evidence type="ECO:0000313" key="11">
    <source>
        <dbReference type="Proteomes" id="UP000198217"/>
    </source>
</evidence>
<evidence type="ECO:0000256" key="4">
    <source>
        <dbReference type="ARBA" id="ARBA00023082"/>
    </source>
</evidence>
<keyword evidence="4" id="KW-0731">Sigma factor</keyword>
<evidence type="ECO:0000313" key="10">
    <source>
        <dbReference type="EMBL" id="SCG64682.1"/>
    </source>
</evidence>
<evidence type="ECO:0000256" key="2">
    <source>
        <dbReference type="ARBA" id="ARBA00011344"/>
    </source>
</evidence>
<dbReference type="SUPFAM" id="SSF88946">
    <property type="entry name" value="Sigma2 domain of RNA polymerase sigma factors"/>
    <property type="match status" value="1"/>
</dbReference>
<sequence length="325" mass="35535">MSDVATSAPIEAHLEAYRPELTGYCYRMLGSAFEAEDAVQDTFVRAWRGFDRFEGRAALRTWLYRIATNVCLSMLSSAQRRVRPMDLGPAGSGAATHPGEPRPEEIWVGPMPDERVLPEGSDPAEVVAGRESVRLAFVAALQHLPPRQRAVLILREVLAWSAQEVATLLDTSVASVNSALQRARATLASADVNADVHRPMDDEQRSLLTRYVRAFEAYDLEALTALLHEDATLSMPPLPLWLRGHADILAWMSGTGSGCRGSRLVPVVANGMPAFGQYRPSLDGAGHDPWALIVLELSAGRIAAVNNFLDTARLFPLFGLPDRLE</sequence>
<keyword evidence="11" id="KW-1185">Reference proteome</keyword>
<feature type="domain" description="SnoaL-like" evidence="9">
    <location>
        <begin position="209"/>
        <end position="304"/>
    </location>
</feature>
<dbReference type="NCBIfam" id="TIGR02937">
    <property type="entry name" value="sigma70-ECF"/>
    <property type="match status" value="1"/>
</dbReference>
<keyword evidence="5" id="KW-0804">Transcription</keyword>
<dbReference type="PANTHER" id="PTHR43133:SF65">
    <property type="entry name" value="ECF RNA POLYMERASE SIGMA FACTOR SIGG"/>
    <property type="match status" value="1"/>
</dbReference>
<evidence type="ECO:0000256" key="5">
    <source>
        <dbReference type="ARBA" id="ARBA00023163"/>
    </source>
</evidence>
<comment type="similarity">
    <text evidence="1">Belongs to the sigma-70 factor family. ECF subfamily.</text>
</comment>
<dbReference type="SUPFAM" id="SSF54427">
    <property type="entry name" value="NTF2-like"/>
    <property type="match status" value="1"/>
</dbReference>
<evidence type="ECO:0000256" key="6">
    <source>
        <dbReference type="SAM" id="MobiDB-lite"/>
    </source>
</evidence>
<dbReference type="Pfam" id="PF08281">
    <property type="entry name" value="Sigma70_r4_2"/>
    <property type="match status" value="1"/>
</dbReference>
<gene>
    <name evidence="10" type="ORF">GA0070609_3987</name>
</gene>
<dbReference type="InterPro" id="IPR013324">
    <property type="entry name" value="RNA_pol_sigma_r3/r4-like"/>
</dbReference>
<dbReference type="GO" id="GO:0006352">
    <property type="term" value="P:DNA-templated transcription initiation"/>
    <property type="evidence" value="ECO:0007669"/>
    <property type="project" value="InterPro"/>
</dbReference>
<dbReference type="InterPro" id="IPR032710">
    <property type="entry name" value="NTF2-like_dom_sf"/>
</dbReference>
<feature type="domain" description="RNA polymerase sigma-70 region 2" evidence="7">
    <location>
        <begin position="15"/>
        <end position="81"/>
    </location>
</feature>
<comment type="subunit">
    <text evidence="2">Interacts transiently with the RNA polymerase catalytic core formed by RpoA, RpoB, RpoC and RpoZ (2 alpha, 1 beta, 1 beta' and 1 omega subunit) to form the RNA polymerase holoenzyme that can initiate transcription.</text>
</comment>
<dbReference type="Pfam" id="PF12680">
    <property type="entry name" value="SnoaL_2"/>
    <property type="match status" value="1"/>
</dbReference>
<dbReference type="InterPro" id="IPR014284">
    <property type="entry name" value="RNA_pol_sigma-70_dom"/>
</dbReference>
<dbReference type="NCBIfam" id="NF006089">
    <property type="entry name" value="PRK08241.1"/>
    <property type="match status" value="1"/>
</dbReference>
<proteinExistence type="inferred from homology"/>
<dbReference type="Gene3D" id="1.10.1740.10">
    <property type="match status" value="1"/>
</dbReference>
<dbReference type="InterPro" id="IPR007627">
    <property type="entry name" value="RNA_pol_sigma70_r2"/>
</dbReference>
<dbReference type="InterPro" id="IPR013325">
    <property type="entry name" value="RNA_pol_sigma_r2"/>
</dbReference>
<dbReference type="InterPro" id="IPR037401">
    <property type="entry name" value="SnoaL-like"/>
</dbReference>
<keyword evidence="3" id="KW-0805">Transcription regulation</keyword>
<dbReference type="Pfam" id="PF04542">
    <property type="entry name" value="Sigma70_r2"/>
    <property type="match status" value="1"/>
</dbReference>
<evidence type="ECO:0000256" key="1">
    <source>
        <dbReference type="ARBA" id="ARBA00010641"/>
    </source>
</evidence>
<dbReference type="Gene3D" id="1.10.10.10">
    <property type="entry name" value="Winged helix-like DNA-binding domain superfamily/Winged helix DNA-binding domain"/>
    <property type="match status" value="1"/>
</dbReference>
<protein>
    <submittedName>
        <fullName evidence="10">RNA polymerase, sigma subunit, ECF family</fullName>
    </submittedName>
</protein>
<dbReference type="GO" id="GO:0016987">
    <property type="term" value="F:sigma factor activity"/>
    <property type="evidence" value="ECO:0007669"/>
    <property type="project" value="UniProtKB-KW"/>
</dbReference>
<evidence type="ECO:0000256" key="3">
    <source>
        <dbReference type="ARBA" id="ARBA00023015"/>
    </source>
</evidence>
<evidence type="ECO:0000259" key="9">
    <source>
        <dbReference type="Pfam" id="PF12680"/>
    </source>
</evidence>
<dbReference type="PANTHER" id="PTHR43133">
    <property type="entry name" value="RNA POLYMERASE ECF-TYPE SIGMA FACTO"/>
    <property type="match status" value="1"/>
</dbReference>
<dbReference type="RefSeq" id="WP_088995131.1">
    <property type="nucleotide sequence ID" value="NZ_LT607750.1"/>
</dbReference>
<dbReference type="CDD" id="cd06171">
    <property type="entry name" value="Sigma70_r4"/>
    <property type="match status" value="1"/>
</dbReference>
<organism evidence="10 11">
    <name type="scientific">Micromonospora echinaurantiaca</name>
    <dbReference type="NCBI Taxonomy" id="47857"/>
    <lineage>
        <taxon>Bacteria</taxon>
        <taxon>Bacillati</taxon>
        <taxon>Actinomycetota</taxon>
        <taxon>Actinomycetes</taxon>
        <taxon>Micromonosporales</taxon>
        <taxon>Micromonosporaceae</taxon>
        <taxon>Micromonospora</taxon>
    </lineage>
</organism>
<dbReference type="InterPro" id="IPR014305">
    <property type="entry name" value="RNA_pol_sigma-G_actinobac"/>
</dbReference>
<accession>A0A1C5J261</accession>
<dbReference type="SUPFAM" id="SSF88659">
    <property type="entry name" value="Sigma3 and sigma4 domains of RNA polymerase sigma factors"/>
    <property type="match status" value="1"/>
</dbReference>
<dbReference type="InterPro" id="IPR039425">
    <property type="entry name" value="RNA_pol_sigma-70-like"/>
</dbReference>
<evidence type="ECO:0000259" key="8">
    <source>
        <dbReference type="Pfam" id="PF08281"/>
    </source>
</evidence>
<dbReference type="Proteomes" id="UP000198217">
    <property type="component" value="Chromosome I"/>
</dbReference>